<organism evidence="2 3">
    <name type="scientific">Brachybacterium fresconis</name>
    <dbReference type="NCBI Taxonomy" id="173363"/>
    <lineage>
        <taxon>Bacteria</taxon>
        <taxon>Bacillati</taxon>
        <taxon>Actinomycetota</taxon>
        <taxon>Actinomycetes</taxon>
        <taxon>Micrococcales</taxon>
        <taxon>Dermabacteraceae</taxon>
        <taxon>Brachybacterium</taxon>
    </lineage>
</organism>
<name>A0ABS4YIY3_9MICO</name>
<comment type="caution">
    <text evidence="2">The sequence shown here is derived from an EMBL/GenBank/DDBJ whole genome shotgun (WGS) entry which is preliminary data.</text>
</comment>
<keyword evidence="3" id="KW-1185">Reference proteome</keyword>
<reference evidence="2 3" key="1">
    <citation type="submission" date="2021-03" db="EMBL/GenBank/DDBJ databases">
        <title>Sequencing the genomes of 1000 actinobacteria strains.</title>
        <authorList>
            <person name="Klenk H.-P."/>
        </authorList>
    </citation>
    <scope>NUCLEOTIDE SEQUENCE [LARGE SCALE GENOMIC DNA]</scope>
    <source>
        <strain evidence="2 3">DSM 14564</strain>
    </source>
</reference>
<evidence type="ECO:0000313" key="3">
    <source>
        <dbReference type="Proteomes" id="UP000698222"/>
    </source>
</evidence>
<sequence length="66" mass="7235">MCRPHQATRRYYIEPGVRGNPGRGCVTPTSSDVRWCPRSEARAPSDGSSPAPRCRGSRRRPGPAGR</sequence>
<accession>A0ABS4YIY3</accession>
<dbReference type="EMBL" id="JAGIOC010000001">
    <property type="protein sequence ID" value="MBP2407878.1"/>
    <property type="molecule type" value="Genomic_DNA"/>
</dbReference>
<protein>
    <submittedName>
        <fullName evidence="2">Uncharacterized protein</fullName>
    </submittedName>
</protein>
<proteinExistence type="predicted"/>
<dbReference type="Proteomes" id="UP000698222">
    <property type="component" value="Unassembled WGS sequence"/>
</dbReference>
<evidence type="ECO:0000256" key="1">
    <source>
        <dbReference type="SAM" id="MobiDB-lite"/>
    </source>
</evidence>
<gene>
    <name evidence="2" type="ORF">JOF44_000781</name>
</gene>
<feature type="region of interest" description="Disordered" evidence="1">
    <location>
        <begin position="13"/>
        <end position="66"/>
    </location>
</feature>
<feature type="compositionally biased region" description="Basic residues" evidence="1">
    <location>
        <begin position="55"/>
        <end position="66"/>
    </location>
</feature>
<evidence type="ECO:0000313" key="2">
    <source>
        <dbReference type="EMBL" id="MBP2407878.1"/>
    </source>
</evidence>